<dbReference type="RefSeq" id="WP_111384716.1">
    <property type="nucleotide sequence ID" value="NZ_NPEW01000053.1"/>
</dbReference>
<evidence type="ECO:0000313" key="2">
    <source>
        <dbReference type="EMBL" id="MTW16539.1"/>
    </source>
</evidence>
<feature type="domain" description="DUF1902" evidence="1">
    <location>
        <begin position="10"/>
        <end position="71"/>
    </location>
</feature>
<gene>
    <name evidence="2" type="ORF">GJ689_09995</name>
    <name evidence="3" type="ORF">RHODGE_RHODGE_03941</name>
</gene>
<dbReference type="EMBL" id="UWOC01000179">
    <property type="protein sequence ID" value="VCU10739.1"/>
    <property type="molecule type" value="Genomic_DNA"/>
</dbReference>
<dbReference type="OrthoDB" id="7205622at2"/>
<organism evidence="2 5">
    <name type="scientific">Rhodoplanes serenus</name>
    <dbReference type="NCBI Taxonomy" id="200615"/>
    <lineage>
        <taxon>Bacteria</taxon>
        <taxon>Pseudomonadati</taxon>
        <taxon>Pseudomonadota</taxon>
        <taxon>Alphaproteobacteria</taxon>
        <taxon>Hyphomicrobiales</taxon>
        <taxon>Nitrobacteraceae</taxon>
        <taxon>Rhodoplanes</taxon>
    </lineage>
</organism>
<comment type="caution">
    <text evidence="2">The sequence shown here is derived from an EMBL/GenBank/DDBJ whole genome shotgun (WGS) entry which is preliminary data.</text>
</comment>
<sequence length="80" mass="8640">MPEQVDSAVFTVTATWDAEAGVFYSQSNIPGLHIEAASFDEFVALVRDLAPEMIADNLPRVAGPISVRIEARRDLVLPAA</sequence>
<dbReference type="InterPro" id="IPR015066">
    <property type="entry name" value="DUF1902"/>
</dbReference>
<reference evidence="4" key="2">
    <citation type="submission" date="2018-10" db="EMBL/GenBank/DDBJ databases">
        <authorList>
            <person name="Peiro R."/>
            <person name="Begona"/>
            <person name="Cbmso G."/>
            <person name="Lopez M."/>
            <person name="Gonzalez S."/>
            <person name="Sacristan E."/>
            <person name="Castillo E."/>
        </authorList>
    </citation>
    <scope>NUCLEOTIDE SEQUENCE [LARGE SCALE GENOMIC DNA]</scope>
</reference>
<dbReference type="InterPro" id="IPR035069">
    <property type="entry name" value="TTHA1013/TTHA0281-like"/>
</dbReference>
<evidence type="ECO:0000259" key="1">
    <source>
        <dbReference type="Pfam" id="PF08972"/>
    </source>
</evidence>
<evidence type="ECO:0000313" key="5">
    <source>
        <dbReference type="Proteomes" id="UP000438991"/>
    </source>
</evidence>
<name>A0A327K9W2_9BRAD</name>
<proteinExistence type="predicted"/>
<dbReference type="SUPFAM" id="SSF143100">
    <property type="entry name" value="TTHA1013/TTHA0281-like"/>
    <property type="match status" value="1"/>
</dbReference>
<evidence type="ECO:0000313" key="4">
    <source>
        <dbReference type="Proteomes" id="UP000289200"/>
    </source>
</evidence>
<accession>A0A327K9W2</accession>
<dbReference type="Pfam" id="PF08972">
    <property type="entry name" value="DUF1902"/>
    <property type="match status" value="1"/>
</dbReference>
<reference evidence="3" key="1">
    <citation type="submission" date="2018-10" db="EMBL/GenBank/DDBJ databases">
        <authorList>
            <person name="Peiro R."/>
            <person name="Begona"/>
            <person name="Cbmso G."/>
            <person name="Lopez M."/>
            <person name="Gonzalez S."/>
            <person name="Sacristan E."/>
            <person name="Castillo E."/>
        </authorList>
    </citation>
    <scope>NUCLEOTIDE SEQUENCE</scope>
    <source>
        <strain evidence="3">Rhod_genome</strain>
    </source>
</reference>
<dbReference type="EMBL" id="WNKV01000006">
    <property type="protein sequence ID" value="MTW16539.1"/>
    <property type="molecule type" value="Genomic_DNA"/>
</dbReference>
<evidence type="ECO:0000313" key="3">
    <source>
        <dbReference type="EMBL" id="VCU10739.1"/>
    </source>
</evidence>
<dbReference type="Proteomes" id="UP000289200">
    <property type="component" value="Unassembled WGS sequence"/>
</dbReference>
<dbReference type="Gene3D" id="3.30.2390.10">
    <property type="entry name" value="TTHA1013-like"/>
    <property type="match status" value="1"/>
</dbReference>
<reference evidence="2 5" key="3">
    <citation type="submission" date="2019-11" db="EMBL/GenBank/DDBJ databases">
        <title>Whole-genome sequence of Rhodoplanes serenus DSM 18633, type strain.</title>
        <authorList>
            <person name="Kyndt J.A."/>
            <person name="Meyer T.E."/>
        </authorList>
    </citation>
    <scope>NUCLEOTIDE SEQUENCE [LARGE SCALE GENOMIC DNA]</scope>
    <source>
        <strain evidence="2 5">DSM 18633</strain>
    </source>
</reference>
<keyword evidence="4" id="KW-1185">Reference proteome</keyword>
<dbReference type="AlphaFoldDB" id="A0A327K9W2"/>
<protein>
    <submittedName>
        <fullName evidence="2">DUF1902 domain-containing protein</fullName>
    </submittedName>
</protein>
<dbReference type="Proteomes" id="UP000438991">
    <property type="component" value="Unassembled WGS sequence"/>
</dbReference>